<proteinExistence type="predicted"/>
<feature type="region of interest" description="Disordered" evidence="1">
    <location>
        <begin position="1413"/>
        <end position="1512"/>
    </location>
</feature>
<feature type="region of interest" description="Disordered" evidence="1">
    <location>
        <begin position="2097"/>
        <end position="2146"/>
    </location>
</feature>
<feature type="region of interest" description="Disordered" evidence="1">
    <location>
        <begin position="775"/>
        <end position="807"/>
    </location>
</feature>
<feature type="compositionally biased region" description="Polar residues" evidence="1">
    <location>
        <begin position="2098"/>
        <end position="2114"/>
    </location>
</feature>
<feature type="compositionally biased region" description="Low complexity" evidence="1">
    <location>
        <begin position="1459"/>
        <end position="1489"/>
    </location>
</feature>
<feature type="region of interest" description="Disordered" evidence="1">
    <location>
        <begin position="1591"/>
        <end position="1683"/>
    </location>
</feature>
<dbReference type="PROSITE" id="PS50888">
    <property type="entry name" value="BHLH"/>
    <property type="match status" value="1"/>
</dbReference>
<feature type="compositionally biased region" description="Polar residues" evidence="1">
    <location>
        <begin position="1638"/>
        <end position="1671"/>
    </location>
</feature>
<evidence type="ECO:0000313" key="5">
    <source>
        <dbReference type="EMBL" id="JAG35053.1"/>
    </source>
</evidence>
<feature type="region of interest" description="Disordered" evidence="1">
    <location>
        <begin position="2326"/>
        <end position="2374"/>
    </location>
</feature>
<feature type="region of interest" description="Disordered" evidence="1">
    <location>
        <begin position="627"/>
        <end position="705"/>
    </location>
</feature>
<name>A0A0A9YTV5_LYGHE</name>
<feature type="compositionally biased region" description="Basic and acidic residues" evidence="1">
    <location>
        <begin position="689"/>
        <end position="703"/>
    </location>
</feature>
<organism evidence="3">
    <name type="scientific">Lygus hesperus</name>
    <name type="common">Western plant bug</name>
    <dbReference type="NCBI Taxonomy" id="30085"/>
    <lineage>
        <taxon>Eukaryota</taxon>
        <taxon>Metazoa</taxon>
        <taxon>Ecdysozoa</taxon>
        <taxon>Arthropoda</taxon>
        <taxon>Hexapoda</taxon>
        <taxon>Insecta</taxon>
        <taxon>Pterygota</taxon>
        <taxon>Neoptera</taxon>
        <taxon>Paraneoptera</taxon>
        <taxon>Hemiptera</taxon>
        <taxon>Heteroptera</taxon>
        <taxon>Panheteroptera</taxon>
        <taxon>Cimicomorpha</taxon>
        <taxon>Miridae</taxon>
        <taxon>Mirini</taxon>
        <taxon>Lygus</taxon>
    </lineage>
</organism>
<reference evidence="3" key="1">
    <citation type="journal article" date="2014" name="PLoS ONE">
        <title>Transcriptome-Based Identification of ABC Transporters in the Western Tarnished Plant Bug Lygus hesperus.</title>
        <authorList>
            <person name="Hull J.J."/>
            <person name="Chaney K."/>
            <person name="Geib S.M."/>
            <person name="Fabrick J.A."/>
            <person name="Brent C.S."/>
            <person name="Walsh D."/>
            <person name="Lavine L.C."/>
        </authorList>
    </citation>
    <scope>NUCLEOTIDE SEQUENCE</scope>
</reference>
<feature type="compositionally biased region" description="Polar residues" evidence="1">
    <location>
        <begin position="1593"/>
        <end position="1625"/>
    </location>
</feature>
<feature type="region of interest" description="Disordered" evidence="1">
    <location>
        <begin position="498"/>
        <end position="528"/>
    </location>
</feature>
<evidence type="ECO:0000256" key="1">
    <source>
        <dbReference type="SAM" id="MobiDB-lite"/>
    </source>
</evidence>
<evidence type="ECO:0000259" key="2">
    <source>
        <dbReference type="PROSITE" id="PS50888"/>
    </source>
</evidence>
<feature type="region of interest" description="Disordered" evidence="1">
    <location>
        <begin position="321"/>
        <end position="416"/>
    </location>
</feature>
<evidence type="ECO:0000313" key="3">
    <source>
        <dbReference type="EMBL" id="JAG35051.1"/>
    </source>
</evidence>
<feature type="compositionally biased region" description="Basic and acidic residues" evidence="1">
    <location>
        <begin position="1959"/>
        <end position="1970"/>
    </location>
</feature>
<feature type="compositionally biased region" description="Low complexity" evidence="1">
    <location>
        <begin position="400"/>
        <end position="410"/>
    </location>
</feature>
<dbReference type="Pfam" id="PF00010">
    <property type="entry name" value="HLH"/>
    <property type="match status" value="1"/>
</dbReference>
<feature type="domain" description="BHLH" evidence="2">
    <location>
        <begin position="5"/>
        <end position="57"/>
    </location>
</feature>
<feature type="compositionally biased region" description="Low complexity" evidence="1">
    <location>
        <begin position="2328"/>
        <end position="2368"/>
    </location>
</feature>
<dbReference type="EMBL" id="GBHO01008553">
    <property type="protein sequence ID" value="JAG35051.1"/>
    <property type="molecule type" value="Transcribed_RNA"/>
</dbReference>
<feature type="region of interest" description="Disordered" evidence="1">
    <location>
        <begin position="1950"/>
        <end position="1980"/>
    </location>
</feature>
<dbReference type="CDD" id="cd00083">
    <property type="entry name" value="bHLH_SF"/>
    <property type="match status" value="1"/>
</dbReference>
<feature type="compositionally biased region" description="Low complexity" evidence="1">
    <location>
        <begin position="2292"/>
        <end position="2308"/>
    </location>
</feature>
<dbReference type="InterPro" id="IPR011598">
    <property type="entry name" value="bHLH_dom"/>
</dbReference>
<feature type="compositionally biased region" description="Polar residues" evidence="1">
    <location>
        <begin position="780"/>
        <end position="798"/>
    </location>
</feature>
<feature type="compositionally biased region" description="Basic and acidic residues" evidence="1">
    <location>
        <begin position="330"/>
        <end position="343"/>
    </location>
</feature>
<feature type="compositionally biased region" description="Basic and acidic residues" evidence="1">
    <location>
        <begin position="653"/>
        <end position="663"/>
    </location>
</feature>
<dbReference type="SUPFAM" id="SSF47459">
    <property type="entry name" value="HLH, helix-loop-helix DNA-binding domain"/>
    <property type="match status" value="1"/>
</dbReference>
<feature type="compositionally biased region" description="Polar residues" evidence="1">
    <location>
        <begin position="627"/>
        <end position="652"/>
    </location>
</feature>
<feature type="region of interest" description="Disordered" evidence="1">
    <location>
        <begin position="2263"/>
        <end position="2308"/>
    </location>
</feature>
<feature type="region of interest" description="Disordered" evidence="1">
    <location>
        <begin position="1315"/>
        <end position="1345"/>
    </location>
</feature>
<dbReference type="Gene3D" id="4.10.280.10">
    <property type="entry name" value="Helix-loop-helix DNA-binding domain"/>
    <property type="match status" value="1"/>
</dbReference>
<reference evidence="3" key="2">
    <citation type="submission" date="2014-07" db="EMBL/GenBank/DDBJ databases">
        <authorList>
            <person name="Hull J."/>
        </authorList>
    </citation>
    <scope>NUCLEOTIDE SEQUENCE</scope>
</reference>
<feature type="compositionally biased region" description="Low complexity" evidence="1">
    <location>
        <begin position="1626"/>
        <end position="1637"/>
    </location>
</feature>
<evidence type="ECO:0000313" key="4">
    <source>
        <dbReference type="EMBL" id="JAG35052.1"/>
    </source>
</evidence>
<feature type="region of interest" description="Disordered" evidence="1">
    <location>
        <begin position="106"/>
        <end position="131"/>
    </location>
</feature>
<feature type="compositionally biased region" description="Polar residues" evidence="1">
    <location>
        <begin position="710"/>
        <end position="721"/>
    </location>
</feature>
<dbReference type="EMBL" id="GBHO01008552">
    <property type="protein sequence ID" value="JAG35052.1"/>
    <property type="molecule type" value="Transcribed_RNA"/>
</dbReference>
<gene>
    <name evidence="4" type="ORF">CM83_88661</name>
    <name evidence="5" type="ORF">CM83_88667</name>
    <name evidence="3" type="ORF">CM83_88674</name>
</gene>
<feature type="compositionally biased region" description="Basic residues" evidence="1">
    <location>
        <begin position="385"/>
        <end position="399"/>
    </location>
</feature>
<sequence>MGGKKTCVKSREWEKERRDKLNVGFNDLSKLLPDHDPSISLSKMDILRKAAEFIRQLQEQNDEIVKSGNNDVLKNETERLRKRVAYLVLKTKDLVNALKAAGVPIPNNNKKKGKNKDVTIKPSNGKDQNLVPSLTGTVVNTIPLMSSGDSNGKEVISGVSSLPMNSTSTKKVKCGCDKAAKKNPLSEVNGASTISPVTPVKGTNVTVVSCSSQTHATILNPSLHLANIENTALTSSLGAGTLIFRDGRVITVPPPSPIIPQILVKPQPTVFVMQRSTPVAVKRDKFPLIFPKRRDITQTTYMNKTPIPAIKTFRLESIKKNTKTSKAKNKKDSKQEKVNDESPSKLSVSGKEEQSSVDTPGVGTSLVGPSTVDVSKITHSSPISQRKRKAEAINRRGKVLKSSSSVSVPSKNEKISSGNLHKNVVTNCGNNPVDDSTVVGLSSAEKSTGISGGVALEIISDSSQVQHIPVTCSDSHSVEARGDVEIESKEVERHITSCQDKPTASEEVCQKDSLDTSKQVGDSKESRQQTLTLDSIDIDRMEKENIITLDSPNTPKELPSKTSISPENCPLFSLSLAENIVVQEGVESCPAGTKEIQNDAECPELHINTGISLPEHVESHEVSKTLDNQAGQISNPTLFSNKDINDDPNSPRTKIDKNVKHPEPNIGGEPNIVSHSETGAALNETPTEESLKQHGTSIDKPEKLPSIPAATSFQKNSSEKNVTPERPSMVHPVECCENINSQYDISIADSVNPDQMFSFDDSVHGQLDPFTAEPVKTQRDCNSSSNVAENLPNSNLNNGKKEKLPEPREMPKDVINSITSCTDTTATKIVTSQDNSSFKTTISIGEQLGATPKSDKHVITETDKHMMTCSGDNHLQSTSTSIPGMGSEKFTISMSSFQSQAKMALVDTAPPTTFTSGSQMYPISMTEQSRTESFFNYDNPIATLPSVDPFFPNFLGKSADVVSTSCITTPTTCSSCTNFTSQVQAPPVRSVARQLFPADSLCSIANSYNLLNNRQSELETNLPHLSAANSQMFQFSSYSSASSYRDPVFFANDFVSTPSKTGANLGSLESFSQNDKGASALHPPSNYTDLLHSTANLNNFPNISCNFTVAPSSSCITTDFIPITSTQSKPSHKQFIINEPQSVSMISQAKQNPKPCSSEGNFSMNMITSSSASKSEIKTHSQCPALDSTGYQKPVNCEASQNLNFNYLHPLSHSQSGQINQEIGYNLYTRDSMPLARSVQNHNFRSTSHVASINSDKNYQKPFNHGLNTLNSSVAKDFNVNAIQNSGGTLLENTRGNGERFSIQSNLFHDTCNQYADHSSKNQHGNSNTASGMSNFQGGTSSQLLSNNQGVQTQQSYLGNSNTQQGPKMSKNATHNTPSGNQSFSGSTQPSNRQNHVIQPDKYSRIVSMKQDLPRSVSGPHYSMKLSGGNRLSNSDAPDCTRPGHHSQGSYQTVSSLEQTSQQVQISNSSQNHVSFSSSNVFSHPNFSNQQRSYQGPIFSSHSSGSRSHNAQTIYTNPTTGVPSNHVYLQGTNTSSAGAAQRGQNILSLNTLSKAGPLHSSQLPIPGNLPPSSAGQMFSTIESLAHHNHDIVGNSSKNINTSSNPAHHQSQSQTTTNPPNGNFPGTSTSQSINISTNRKSAQNDGMPSFSMSSISGYSQNPPLANVENQHPSAKRLHPSGHSYNHLQTSIQNVVVNKSSSQYTSAPTNLLATSKQCDYPLASILTGLNDPILSGTSITNGGSSTHLNKNSSMPDIVDKNSGCREKVVDKQYSTNTEGNSFKTTDNCSTEYLRNKENERNSFIPIMEDVRLNSEFSNDLFSSLQVPTGGAHSDSISPTAAFLLAFPLVSTSKNTENPHEQDPADNNTSTPTTILQIGNIEPPNSELFHPLEFGKDMETSDYLGQVQEKCKRKESVNQEKHKKQVMSNAYPQTYNYPSMSGDFSVTHFEQPWSENQNKSKPVADRKKNEKPPKQFNNSNTYEFCKQDKKKKNKISVNWMAAPDANDSFQKEVETSSFPAANLPFPMDIDGLPDLCNSKKTNSGIYSWSPNKSLMPLDNGLLIPSTLPTLVGDLALGTTTPSDPFSKRCDNKKALEKQLEKNQNPQKSQNNFLSVSQLVDPKSKKQKIPETKCKKQEKKKTASFAKRKDSNEPCMYPDNFLPPLGWDKYRYKNNYSAEALIGSQDINDSLNFPYQQNANYFMGPDFNQDHHPQGQQYQNSLSFSQNQFSTFIAEEYQSDNFSLNQPQASSSKRVAAVEKRDARFLGGANSNPAQYHHPNNMQPPHSYPVRPLPPSSSASSQPSNFTSNTTTSVTNFNLSTIFPEINERTGSQNQQNAASQQQQTQQQHQQSNIQQHPHNSINSFSNNTNNSYQPHNV</sequence>
<dbReference type="InterPro" id="IPR036638">
    <property type="entry name" value="HLH_DNA-bd_sf"/>
</dbReference>
<dbReference type="GO" id="GO:0046983">
    <property type="term" value="F:protein dimerization activity"/>
    <property type="evidence" value="ECO:0007669"/>
    <property type="project" value="InterPro"/>
</dbReference>
<feature type="compositionally biased region" description="Low complexity" evidence="1">
    <location>
        <begin position="1500"/>
        <end position="1509"/>
    </location>
</feature>
<dbReference type="SMART" id="SM00353">
    <property type="entry name" value="HLH"/>
    <property type="match status" value="1"/>
</dbReference>
<feature type="compositionally biased region" description="Polar residues" evidence="1">
    <location>
        <begin position="1447"/>
        <end position="1458"/>
    </location>
</feature>
<feature type="region of interest" description="Disordered" evidence="1">
    <location>
        <begin position="710"/>
        <end position="729"/>
    </location>
</feature>
<feature type="compositionally biased region" description="Basic and acidic residues" evidence="1">
    <location>
        <begin position="508"/>
        <end position="527"/>
    </location>
</feature>
<accession>A0A0A9YTV5</accession>
<dbReference type="EMBL" id="GBHO01008551">
    <property type="protein sequence ID" value="JAG35053.1"/>
    <property type="molecule type" value="Transcribed_RNA"/>
</dbReference>
<protein>
    <recommendedName>
        <fullName evidence="2">BHLH domain-containing protein</fullName>
    </recommendedName>
</protein>
<feature type="compositionally biased region" description="Basic and acidic residues" evidence="1">
    <location>
        <begin position="2118"/>
        <end position="2131"/>
    </location>
</feature>
<feature type="region of interest" description="Disordered" evidence="1">
    <location>
        <begin position="1357"/>
        <end position="1395"/>
    </location>
</feature>
<feature type="compositionally biased region" description="Polar residues" evidence="1">
    <location>
        <begin position="121"/>
        <end position="131"/>
    </location>
</feature>
<feature type="compositionally biased region" description="Polar residues" evidence="1">
    <location>
        <begin position="2265"/>
        <end position="2280"/>
    </location>
</feature>